<feature type="chain" id="PRO_5013375571" evidence="1">
    <location>
        <begin position="23"/>
        <end position="136"/>
    </location>
</feature>
<dbReference type="Proteomes" id="UP000219452">
    <property type="component" value="Unassembled WGS sequence"/>
</dbReference>
<dbReference type="RefSeq" id="WP_097125763.1">
    <property type="nucleotide sequence ID" value="NZ_OCNH01000001.1"/>
</dbReference>
<evidence type="ECO:0000313" key="3">
    <source>
        <dbReference type="Proteomes" id="UP000219452"/>
    </source>
</evidence>
<evidence type="ECO:0000256" key="1">
    <source>
        <dbReference type="SAM" id="SignalP"/>
    </source>
</evidence>
<feature type="signal peptide" evidence="1">
    <location>
        <begin position="1"/>
        <end position="22"/>
    </location>
</feature>
<protein>
    <submittedName>
        <fullName evidence="2">Uncharacterized protein</fullName>
    </submittedName>
</protein>
<accession>A0A286FHF0</accession>
<evidence type="ECO:0000313" key="2">
    <source>
        <dbReference type="EMBL" id="SOD82677.1"/>
    </source>
</evidence>
<keyword evidence="3" id="KW-1185">Reference proteome</keyword>
<dbReference type="OrthoDB" id="961888at2"/>
<dbReference type="AlphaFoldDB" id="A0A286FHF0"/>
<sequence length="136" mass="15096">MKKVMQCVLFCVGCCFSTMSLAQEKFSNCSAAFVGSKLIVDRYTPTGTCRLSATTKGNLSVSTVALTPAKTKALNKIDFKLAIRDKETKTVHLFSEKSFRQIPVQNVLSQCKKGDQILLLTTDKRYSLPHNEILVQ</sequence>
<organism evidence="2 3">
    <name type="scientific">Spirosoma fluviale</name>
    <dbReference type="NCBI Taxonomy" id="1597977"/>
    <lineage>
        <taxon>Bacteria</taxon>
        <taxon>Pseudomonadati</taxon>
        <taxon>Bacteroidota</taxon>
        <taxon>Cytophagia</taxon>
        <taxon>Cytophagales</taxon>
        <taxon>Cytophagaceae</taxon>
        <taxon>Spirosoma</taxon>
    </lineage>
</organism>
<proteinExistence type="predicted"/>
<keyword evidence="1" id="KW-0732">Signal</keyword>
<name>A0A286FHF0_9BACT</name>
<dbReference type="EMBL" id="OCNH01000001">
    <property type="protein sequence ID" value="SOD82677.1"/>
    <property type="molecule type" value="Genomic_DNA"/>
</dbReference>
<gene>
    <name evidence="2" type="ORF">SAMN06269250_2221</name>
</gene>
<reference evidence="3" key="1">
    <citation type="submission" date="2017-09" db="EMBL/GenBank/DDBJ databases">
        <authorList>
            <person name="Varghese N."/>
            <person name="Submissions S."/>
        </authorList>
    </citation>
    <scope>NUCLEOTIDE SEQUENCE [LARGE SCALE GENOMIC DNA]</scope>
    <source>
        <strain evidence="3">DSM 29961</strain>
    </source>
</reference>